<accession>A0A2P2NVJ0</accession>
<sequence>MCALLFWFSLFASLAA</sequence>
<reference evidence="1" key="1">
    <citation type="submission" date="2018-02" db="EMBL/GenBank/DDBJ databases">
        <title>Rhizophora mucronata_Transcriptome.</title>
        <authorList>
            <person name="Meera S.P."/>
            <person name="Sreeshan A."/>
            <person name="Augustine A."/>
        </authorList>
    </citation>
    <scope>NUCLEOTIDE SEQUENCE</scope>
    <source>
        <tissue evidence="1">Leaf</tissue>
    </source>
</reference>
<name>A0A2P2NVJ0_RHIMU</name>
<protein>
    <submittedName>
        <fullName evidence="1">Uncharacterized protein</fullName>
    </submittedName>
</protein>
<dbReference type="AlphaFoldDB" id="A0A2P2NVJ0"/>
<proteinExistence type="predicted"/>
<dbReference type="EMBL" id="GGEC01066038">
    <property type="protein sequence ID" value="MBX46522.1"/>
    <property type="molecule type" value="Transcribed_RNA"/>
</dbReference>
<organism evidence="1">
    <name type="scientific">Rhizophora mucronata</name>
    <name type="common">Asiatic mangrove</name>
    <dbReference type="NCBI Taxonomy" id="61149"/>
    <lineage>
        <taxon>Eukaryota</taxon>
        <taxon>Viridiplantae</taxon>
        <taxon>Streptophyta</taxon>
        <taxon>Embryophyta</taxon>
        <taxon>Tracheophyta</taxon>
        <taxon>Spermatophyta</taxon>
        <taxon>Magnoliopsida</taxon>
        <taxon>eudicotyledons</taxon>
        <taxon>Gunneridae</taxon>
        <taxon>Pentapetalae</taxon>
        <taxon>rosids</taxon>
        <taxon>fabids</taxon>
        <taxon>Malpighiales</taxon>
        <taxon>Rhizophoraceae</taxon>
        <taxon>Rhizophora</taxon>
    </lineage>
</organism>
<evidence type="ECO:0000313" key="1">
    <source>
        <dbReference type="EMBL" id="MBX46522.1"/>
    </source>
</evidence>